<evidence type="ECO:0000313" key="11">
    <source>
        <dbReference type="EMBL" id="KAL3687579.1"/>
    </source>
</evidence>
<evidence type="ECO:0000256" key="7">
    <source>
        <dbReference type="ARBA" id="ARBA00044356"/>
    </source>
</evidence>
<dbReference type="Proteomes" id="UP001633002">
    <property type="component" value="Unassembled WGS sequence"/>
</dbReference>
<gene>
    <name evidence="11" type="ORF">R1sor_013888</name>
</gene>
<dbReference type="EMBL" id="JBJQOH010000004">
    <property type="protein sequence ID" value="KAL3687579.1"/>
    <property type="molecule type" value="Genomic_DNA"/>
</dbReference>
<sequence>MERRRVPDPKVRQVGFVTPGTTDLVNLAGGTVVEGASPSPVLIPPVRIADEPTVVVPVKAAPVPVPSPTSKRHADVTVPLGSFNPDSVLGSSDTPSSKFGSHGERLMSSSTFLEHQSEASDFLTVGSSTMSTMFVPMRVTSLPTGVSNPPSGSSPNNTVSLPVDKGKSQKAVQDEQLNEKKPLKERTSKAERRAAQEAQRASKQAARAPDGSGATAAKAAVRGGSQAQSAKAAKPAQVKRETSEKRSSSVTKSSEKGTEKEKKKDAPAPPRFHYDDAERVAKAKKRSLVEQTETKNRVELFRHLPQFVHGTQLPSLESKFFHDEAMHPHPAVYKVGLQYLTGELVGGNARCMAMLLAFRDMIHDYSTPPEKLLIRDLTQKINSNVSFLNTCRPLAISMGNAIKFLKTKVVNLPDGLSEADAKATLIGEIDRFIQEKILYADKEIVKHAVQKIRDGDVCLTYGFSCVVEMILLKAHKLGKKFRVVVVDARPKLEGKKLLKKLLSEGLDCTYTHINAVSYIMQEVTRVFLGAASVLSNGTVYSRVGTASVAMVAHAFSIPVMICCETYKFHERVQLDSITANELGDPDALVNVCGRRDLKDLEGWSPEDKHLQLLNLTYDATPSDYVSMVITELGMVPPSSVPVILREYRRELPS</sequence>
<dbReference type="InterPro" id="IPR000649">
    <property type="entry name" value="IF-2B-related"/>
</dbReference>
<evidence type="ECO:0000256" key="5">
    <source>
        <dbReference type="ARBA" id="ARBA00022917"/>
    </source>
</evidence>
<feature type="compositionally biased region" description="Basic and acidic residues" evidence="10">
    <location>
        <begin position="177"/>
        <end position="195"/>
    </location>
</feature>
<dbReference type="SUPFAM" id="SSF100950">
    <property type="entry name" value="NagB/RpiA/CoA transferase-like"/>
    <property type="match status" value="1"/>
</dbReference>
<proteinExistence type="inferred from homology"/>
<evidence type="ECO:0000256" key="2">
    <source>
        <dbReference type="ARBA" id="ARBA00007251"/>
    </source>
</evidence>
<evidence type="ECO:0000256" key="1">
    <source>
        <dbReference type="ARBA" id="ARBA00004514"/>
    </source>
</evidence>
<keyword evidence="12" id="KW-1185">Reference proteome</keyword>
<feature type="compositionally biased region" description="Low complexity" evidence="10">
    <location>
        <begin position="143"/>
        <end position="160"/>
    </location>
</feature>
<keyword evidence="5" id="KW-0648">Protein biosynthesis</keyword>
<dbReference type="GO" id="GO:0005829">
    <property type="term" value="C:cytosol"/>
    <property type="evidence" value="ECO:0007669"/>
    <property type="project" value="UniProtKB-SubCell"/>
</dbReference>
<comment type="similarity">
    <text evidence="2 9">Belongs to the eIF-2B alpha/beta/delta subunits family.</text>
</comment>
<feature type="region of interest" description="Disordered" evidence="10">
    <location>
        <begin position="143"/>
        <end position="289"/>
    </location>
</feature>
<evidence type="ECO:0000313" key="12">
    <source>
        <dbReference type="Proteomes" id="UP001633002"/>
    </source>
</evidence>
<evidence type="ECO:0000256" key="4">
    <source>
        <dbReference type="ARBA" id="ARBA00022540"/>
    </source>
</evidence>
<dbReference type="GO" id="GO:0003743">
    <property type="term" value="F:translation initiation factor activity"/>
    <property type="evidence" value="ECO:0007669"/>
    <property type="project" value="UniProtKB-KW"/>
</dbReference>
<accession>A0ABD3HBP6</accession>
<evidence type="ECO:0000256" key="6">
    <source>
        <dbReference type="ARBA" id="ARBA00044147"/>
    </source>
</evidence>
<reference evidence="11 12" key="1">
    <citation type="submission" date="2024-09" db="EMBL/GenBank/DDBJ databases">
        <title>Chromosome-scale assembly of Riccia sorocarpa.</title>
        <authorList>
            <person name="Paukszto L."/>
        </authorList>
    </citation>
    <scope>NUCLEOTIDE SEQUENCE [LARGE SCALE GENOMIC DNA]</scope>
    <source>
        <strain evidence="11">LP-2024</strain>
        <tissue evidence="11">Aerial parts of the thallus</tissue>
    </source>
</reference>
<feature type="compositionally biased region" description="Basic and acidic residues" evidence="10">
    <location>
        <begin position="238"/>
        <end position="281"/>
    </location>
</feature>
<name>A0ABD3HBP6_9MARC</name>
<evidence type="ECO:0000256" key="10">
    <source>
        <dbReference type="SAM" id="MobiDB-lite"/>
    </source>
</evidence>
<keyword evidence="3" id="KW-0963">Cytoplasm</keyword>
<keyword evidence="4" id="KW-0396">Initiation factor</keyword>
<comment type="caution">
    <text evidence="11">The sequence shown here is derived from an EMBL/GenBank/DDBJ whole genome shotgun (WGS) entry which is preliminary data.</text>
</comment>
<feature type="compositionally biased region" description="Low complexity" evidence="10">
    <location>
        <begin position="196"/>
        <end position="208"/>
    </location>
</feature>
<dbReference type="Gene3D" id="3.40.50.10470">
    <property type="entry name" value="Translation initiation factor eif-2b, domain 2"/>
    <property type="match status" value="1"/>
</dbReference>
<organism evidence="11 12">
    <name type="scientific">Riccia sorocarpa</name>
    <dbReference type="NCBI Taxonomy" id="122646"/>
    <lineage>
        <taxon>Eukaryota</taxon>
        <taxon>Viridiplantae</taxon>
        <taxon>Streptophyta</taxon>
        <taxon>Embryophyta</taxon>
        <taxon>Marchantiophyta</taxon>
        <taxon>Marchantiopsida</taxon>
        <taxon>Marchantiidae</taxon>
        <taxon>Marchantiales</taxon>
        <taxon>Ricciaceae</taxon>
        <taxon>Riccia</taxon>
    </lineage>
</organism>
<evidence type="ECO:0000256" key="9">
    <source>
        <dbReference type="RuleBase" id="RU003814"/>
    </source>
</evidence>
<dbReference type="PANTHER" id="PTHR10233">
    <property type="entry name" value="TRANSLATION INITIATION FACTOR EIF-2B"/>
    <property type="match status" value="1"/>
</dbReference>
<dbReference type="InterPro" id="IPR037171">
    <property type="entry name" value="NagB/RpiA_transferase-like"/>
</dbReference>
<dbReference type="PANTHER" id="PTHR10233:SF14">
    <property type="entry name" value="TRANSLATION INITIATION FACTOR EIF-2B SUBUNIT DELTA"/>
    <property type="match status" value="1"/>
</dbReference>
<comment type="subunit">
    <text evidence="8">Component of the translation initiation factor 2B (eIF2B) complex which is a heterodecamer of two sets of five different subunits: alpha, beta, gamma, delta and epsilon. Subunits alpha, beta and delta comprise a regulatory subcomplex and subunits epsilon and gamma comprise a catalytic subcomplex. Within the complex, the hexameric regulatory complex resides at the center, with the two heterodimeric catalytic subcomplexes bound on opposite sides.</text>
</comment>
<protein>
    <recommendedName>
        <fullName evidence="6">Translation initiation factor eIF2B subunit delta</fullName>
    </recommendedName>
    <alternativeName>
        <fullName evidence="7">eIF2B GDP-GTP exchange factor subunit delta</fullName>
    </alternativeName>
</protein>
<dbReference type="Pfam" id="PF01008">
    <property type="entry name" value="IF-2B"/>
    <property type="match status" value="1"/>
</dbReference>
<evidence type="ECO:0000256" key="3">
    <source>
        <dbReference type="ARBA" id="ARBA00022490"/>
    </source>
</evidence>
<dbReference type="AlphaFoldDB" id="A0ABD3HBP6"/>
<feature type="compositionally biased region" description="Low complexity" evidence="10">
    <location>
        <begin position="223"/>
        <end position="234"/>
    </location>
</feature>
<dbReference type="InterPro" id="IPR042529">
    <property type="entry name" value="IF_2B-like_C"/>
</dbReference>
<evidence type="ECO:0000256" key="8">
    <source>
        <dbReference type="ARBA" id="ARBA00046432"/>
    </source>
</evidence>
<comment type="subcellular location">
    <subcellularLocation>
        <location evidence="1">Cytoplasm</location>
        <location evidence="1">Cytosol</location>
    </subcellularLocation>
</comment>